<feature type="domain" description="Fe-containing alcohol dehydrogenase-like C-terminal" evidence="3">
    <location>
        <begin position="192"/>
        <end position="390"/>
    </location>
</feature>
<gene>
    <name evidence="4" type="ORF">AB8U03_16330</name>
</gene>
<reference evidence="4 5" key="1">
    <citation type="submission" date="2024-08" db="EMBL/GenBank/DDBJ databases">
        <title>Clostridium lapicellarii sp. nov., and Clostridium renhuaiense sp. nov., two species isolated from the mud in a fermentation cellar used for producing sauce-flavour Chinese liquors.</title>
        <authorList>
            <person name="Yang F."/>
            <person name="Wang H."/>
            <person name="Chen L.Q."/>
            <person name="Zhou N."/>
            <person name="Lu J.J."/>
            <person name="Pu X.X."/>
            <person name="Wan B."/>
            <person name="Wang L."/>
            <person name="Liu S.J."/>
        </authorList>
    </citation>
    <scope>NUCLEOTIDE SEQUENCE [LARGE SCALE GENOMIC DNA]</scope>
    <source>
        <strain evidence="4 5">MT-5</strain>
    </source>
</reference>
<dbReference type="CDD" id="cd08187">
    <property type="entry name" value="BDH"/>
    <property type="match status" value="1"/>
</dbReference>
<dbReference type="EC" id="1.1.1.-" evidence="4"/>
<keyword evidence="1 4" id="KW-0560">Oxidoreductase</keyword>
<dbReference type="PANTHER" id="PTHR43633">
    <property type="entry name" value="ALCOHOL DEHYDROGENASE YQHD"/>
    <property type="match status" value="1"/>
</dbReference>
<dbReference type="InterPro" id="IPR001670">
    <property type="entry name" value="ADH_Fe/GldA"/>
</dbReference>
<dbReference type="RefSeq" id="WP_369705624.1">
    <property type="nucleotide sequence ID" value="NZ_JBGEWD010000023.1"/>
</dbReference>
<evidence type="ECO:0000313" key="4">
    <source>
        <dbReference type="EMBL" id="MEY8001735.1"/>
    </source>
</evidence>
<name>A0ABV4BTA3_9CLOT</name>
<dbReference type="SUPFAM" id="SSF56796">
    <property type="entry name" value="Dehydroquinate synthase-like"/>
    <property type="match status" value="1"/>
</dbReference>
<dbReference type="InterPro" id="IPR044731">
    <property type="entry name" value="BDH-like"/>
</dbReference>
<evidence type="ECO:0000256" key="1">
    <source>
        <dbReference type="ARBA" id="ARBA00023002"/>
    </source>
</evidence>
<dbReference type="InterPro" id="IPR056798">
    <property type="entry name" value="ADH_Fe_C"/>
</dbReference>
<dbReference type="PROSITE" id="PS00060">
    <property type="entry name" value="ADH_IRON_2"/>
    <property type="match status" value="1"/>
</dbReference>
<keyword evidence="5" id="KW-1185">Reference proteome</keyword>
<dbReference type="Gene3D" id="1.20.1090.10">
    <property type="entry name" value="Dehydroquinate synthase-like - alpha domain"/>
    <property type="match status" value="1"/>
</dbReference>
<feature type="domain" description="Alcohol dehydrogenase iron-type/glycerol dehydrogenase GldA" evidence="2">
    <location>
        <begin position="10"/>
        <end position="181"/>
    </location>
</feature>
<accession>A0ABV4BTA3</accession>
<dbReference type="GO" id="GO:0016491">
    <property type="term" value="F:oxidoreductase activity"/>
    <property type="evidence" value="ECO:0007669"/>
    <property type="project" value="UniProtKB-KW"/>
</dbReference>
<evidence type="ECO:0000259" key="3">
    <source>
        <dbReference type="Pfam" id="PF25137"/>
    </source>
</evidence>
<dbReference type="EMBL" id="JBGEWD010000023">
    <property type="protein sequence ID" value="MEY8001735.1"/>
    <property type="molecule type" value="Genomic_DNA"/>
</dbReference>
<sequence length="391" mass="43431">MKSFEFSNRTSIIFGKGVESTVGKRINNISKSKRVLLIHYGDGLIEKLGLYDRVMKSLAEADLKVLELKGIKPNPDLSKIHEGIEISKKNNVDFILGIGGGSIIDTAKGIAAGVPYDGDVWDYFTGKAGIVEEALPIGVITTMPASGSETSTGAVISKSDTKQKLSIDSLELRPRFAMLNPELTVGIPPFLTACGFVDIMSHTMEKYFSPGWKNDFTDRLCEALLKSMIYNGRIVMENPKDIDARSEIMLAASFSHNGYTDSGRTPDWGSHFIEHEISAIYDITHAAGLTAIIPAWMKYVYKEDVNRFVQYAVRVWDVDLEYGSLEKIALEGINRTKNFYKEVNLPTSLTELNIDDKYFEEMAVKATVNGPLGSFKKLYKEDIVEILKLAL</sequence>
<organism evidence="4 5">
    <name type="scientific">Clostridium moutaii</name>
    <dbReference type="NCBI Taxonomy" id="3240932"/>
    <lineage>
        <taxon>Bacteria</taxon>
        <taxon>Bacillati</taxon>
        <taxon>Bacillota</taxon>
        <taxon>Clostridia</taxon>
        <taxon>Eubacteriales</taxon>
        <taxon>Clostridiaceae</taxon>
        <taxon>Clostridium</taxon>
    </lineage>
</organism>
<dbReference type="Gene3D" id="3.40.50.1970">
    <property type="match status" value="1"/>
</dbReference>
<evidence type="ECO:0000259" key="2">
    <source>
        <dbReference type="Pfam" id="PF00465"/>
    </source>
</evidence>
<evidence type="ECO:0000313" key="5">
    <source>
        <dbReference type="Proteomes" id="UP001564657"/>
    </source>
</evidence>
<dbReference type="Pfam" id="PF25137">
    <property type="entry name" value="ADH_Fe_C"/>
    <property type="match status" value="1"/>
</dbReference>
<dbReference type="InterPro" id="IPR018211">
    <property type="entry name" value="ADH_Fe_CS"/>
</dbReference>
<proteinExistence type="predicted"/>
<comment type="caution">
    <text evidence="4">The sequence shown here is derived from an EMBL/GenBank/DDBJ whole genome shotgun (WGS) entry which is preliminary data.</text>
</comment>
<dbReference type="Proteomes" id="UP001564657">
    <property type="component" value="Unassembled WGS sequence"/>
</dbReference>
<protein>
    <submittedName>
        <fullName evidence="4">Iron-containing alcohol dehydrogenase</fullName>
        <ecNumber evidence="4">1.1.1.-</ecNumber>
    </submittedName>
</protein>
<dbReference type="Pfam" id="PF00465">
    <property type="entry name" value="Fe-ADH"/>
    <property type="match status" value="1"/>
</dbReference>
<dbReference type="PANTHER" id="PTHR43633:SF1">
    <property type="entry name" value="ALCOHOL DEHYDROGENASE YQHD"/>
    <property type="match status" value="1"/>
</dbReference>